<dbReference type="InterPro" id="IPR000515">
    <property type="entry name" value="MetI-like"/>
</dbReference>
<evidence type="ECO:0000313" key="9">
    <source>
        <dbReference type="EMBL" id="AKI98336.1"/>
    </source>
</evidence>
<evidence type="ECO:0000256" key="7">
    <source>
        <dbReference type="RuleBase" id="RU363032"/>
    </source>
</evidence>
<name>A0A0G2ZE63_9BACT</name>
<feature type="transmembrane region" description="Helical" evidence="7">
    <location>
        <begin position="230"/>
        <end position="251"/>
    </location>
</feature>
<dbReference type="KEGG" id="kpf:IX53_08175"/>
<evidence type="ECO:0000256" key="5">
    <source>
        <dbReference type="ARBA" id="ARBA00022989"/>
    </source>
</evidence>
<evidence type="ECO:0000313" key="10">
    <source>
        <dbReference type="Proteomes" id="UP000035159"/>
    </source>
</evidence>
<feature type="transmembrane region" description="Helical" evidence="7">
    <location>
        <begin position="62"/>
        <end position="86"/>
    </location>
</feature>
<dbReference type="Pfam" id="PF00528">
    <property type="entry name" value="BPD_transp_1"/>
    <property type="match status" value="1"/>
</dbReference>
<evidence type="ECO:0000259" key="8">
    <source>
        <dbReference type="PROSITE" id="PS50928"/>
    </source>
</evidence>
<dbReference type="EMBL" id="CP011232">
    <property type="protein sequence ID" value="AKI98336.1"/>
    <property type="molecule type" value="Genomic_DNA"/>
</dbReference>
<dbReference type="STRING" id="1330330.IX53_08175"/>
<evidence type="ECO:0000256" key="2">
    <source>
        <dbReference type="ARBA" id="ARBA00022448"/>
    </source>
</evidence>
<feature type="transmembrane region" description="Helical" evidence="7">
    <location>
        <begin position="98"/>
        <end position="121"/>
    </location>
</feature>
<accession>A0A0G2ZE63</accession>
<dbReference type="GO" id="GO:0055085">
    <property type="term" value="P:transmembrane transport"/>
    <property type="evidence" value="ECO:0007669"/>
    <property type="project" value="InterPro"/>
</dbReference>
<proteinExistence type="inferred from homology"/>
<dbReference type="PANTHER" id="PTHR43744">
    <property type="entry name" value="ABC TRANSPORTER PERMEASE PROTEIN MG189-RELATED-RELATED"/>
    <property type="match status" value="1"/>
</dbReference>
<sequence length="266" mass="29873">MGVHTILFAAFLVMAIPFFWMVSTSFKNPDEIYIFPPRWIPHRPTLSNYIELFESVDFARPLLNTIIVAVVSTFLSVMLSAMAGYGFAKFRFRGKEKLFLMVLATLMVPGQMTLIPVYLILNSMNLLNTYAGLILPGVASAFGIFFMRQFIMSIPDELIDAAKIDGAKEFFIFLKIILPLSKPALATLTIFNFVGAWNSFLWPLIVATDEKMYTLPVAISVVQGQYGEKIALQMSGSFIVIIPIIIVFLFAQKYIIKGLSMTGMKF</sequence>
<evidence type="ECO:0000256" key="4">
    <source>
        <dbReference type="ARBA" id="ARBA00022692"/>
    </source>
</evidence>
<keyword evidence="2 7" id="KW-0813">Transport</keyword>
<evidence type="ECO:0000256" key="3">
    <source>
        <dbReference type="ARBA" id="ARBA00022475"/>
    </source>
</evidence>
<gene>
    <name evidence="9" type="ORF">IX53_08175</name>
</gene>
<dbReference type="PROSITE" id="PS50928">
    <property type="entry name" value="ABC_TM1"/>
    <property type="match status" value="1"/>
</dbReference>
<feature type="transmembrane region" description="Helical" evidence="7">
    <location>
        <begin position="127"/>
        <end position="147"/>
    </location>
</feature>
<dbReference type="AlphaFoldDB" id="A0A0G2ZE63"/>
<evidence type="ECO:0000256" key="1">
    <source>
        <dbReference type="ARBA" id="ARBA00004651"/>
    </source>
</evidence>
<keyword evidence="3" id="KW-1003">Cell membrane</keyword>
<dbReference type="Gene3D" id="1.10.3720.10">
    <property type="entry name" value="MetI-like"/>
    <property type="match status" value="1"/>
</dbReference>
<keyword evidence="10" id="KW-1185">Reference proteome</keyword>
<feature type="transmembrane region" description="Helical" evidence="7">
    <location>
        <begin position="184"/>
        <end position="205"/>
    </location>
</feature>
<dbReference type="PATRIC" id="fig|1330330.3.peg.1656"/>
<dbReference type="SUPFAM" id="SSF161098">
    <property type="entry name" value="MetI-like"/>
    <property type="match status" value="1"/>
</dbReference>
<feature type="domain" description="ABC transmembrane type-1" evidence="8">
    <location>
        <begin position="62"/>
        <end position="251"/>
    </location>
</feature>
<dbReference type="PANTHER" id="PTHR43744:SF12">
    <property type="entry name" value="ABC TRANSPORTER PERMEASE PROTEIN MG189-RELATED"/>
    <property type="match status" value="1"/>
</dbReference>
<keyword evidence="6 7" id="KW-0472">Membrane</keyword>
<dbReference type="Proteomes" id="UP000035159">
    <property type="component" value="Chromosome"/>
</dbReference>
<evidence type="ECO:0000256" key="6">
    <source>
        <dbReference type="ARBA" id="ARBA00023136"/>
    </source>
</evidence>
<protein>
    <submittedName>
        <fullName evidence="9">Sugar ABC transporter permease</fullName>
    </submittedName>
</protein>
<comment type="subcellular location">
    <subcellularLocation>
        <location evidence="1 7">Cell membrane</location>
        <topology evidence="1 7">Multi-pass membrane protein</topology>
    </subcellularLocation>
</comment>
<dbReference type="CDD" id="cd06261">
    <property type="entry name" value="TM_PBP2"/>
    <property type="match status" value="1"/>
</dbReference>
<keyword evidence="5 7" id="KW-1133">Transmembrane helix</keyword>
<keyword evidence="4 7" id="KW-0812">Transmembrane</keyword>
<comment type="similarity">
    <text evidence="7">Belongs to the binding-protein-dependent transport system permease family.</text>
</comment>
<dbReference type="InterPro" id="IPR035906">
    <property type="entry name" value="MetI-like_sf"/>
</dbReference>
<organism evidence="9 10">
    <name type="scientific">Kosmotoga pacifica</name>
    <dbReference type="NCBI Taxonomy" id="1330330"/>
    <lineage>
        <taxon>Bacteria</taxon>
        <taxon>Thermotogati</taxon>
        <taxon>Thermotogota</taxon>
        <taxon>Thermotogae</taxon>
        <taxon>Kosmotogales</taxon>
        <taxon>Kosmotogaceae</taxon>
        <taxon>Kosmotoga</taxon>
    </lineage>
</organism>
<feature type="transmembrane region" description="Helical" evidence="7">
    <location>
        <begin position="7"/>
        <end position="26"/>
    </location>
</feature>
<dbReference type="GO" id="GO:0005886">
    <property type="term" value="C:plasma membrane"/>
    <property type="evidence" value="ECO:0007669"/>
    <property type="project" value="UniProtKB-SubCell"/>
</dbReference>
<reference evidence="9 10" key="1">
    <citation type="submission" date="2015-04" db="EMBL/GenBank/DDBJ databases">
        <title>Complete Genome Sequence of Kosmotoga pacifica SLHLJ1.</title>
        <authorList>
            <person name="Jiang L.J."/>
            <person name="Shao Z.Z."/>
            <person name="Jebbar M."/>
        </authorList>
    </citation>
    <scope>NUCLEOTIDE SEQUENCE [LARGE SCALE GENOMIC DNA]</scope>
    <source>
        <strain evidence="9 10">SLHLJ1</strain>
    </source>
</reference>